<name>A0AAP0GBH8_9ASPA</name>
<evidence type="ECO:0000313" key="3">
    <source>
        <dbReference type="Proteomes" id="UP001418222"/>
    </source>
</evidence>
<protein>
    <recommendedName>
        <fullName evidence="4">Retrotransposon gag domain-containing protein</fullName>
    </recommendedName>
</protein>
<feature type="region of interest" description="Disordered" evidence="1">
    <location>
        <begin position="1"/>
        <end position="26"/>
    </location>
</feature>
<gene>
    <name evidence="2" type="ORF">KSP39_PZI004951</name>
</gene>
<evidence type="ECO:0000313" key="2">
    <source>
        <dbReference type="EMBL" id="KAK8949414.1"/>
    </source>
</evidence>
<dbReference type="EMBL" id="JBBWWQ010000004">
    <property type="protein sequence ID" value="KAK8949414.1"/>
    <property type="molecule type" value="Genomic_DNA"/>
</dbReference>
<dbReference type="AlphaFoldDB" id="A0AAP0GBH8"/>
<comment type="caution">
    <text evidence="2">The sequence shown here is derived from an EMBL/GenBank/DDBJ whole genome shotgun (WGS) entry which is preliminary data.</text>
</comment>
<evidence type="ECO:0008006" key="4">
    <source>
        <dbReference type="Google" id="ProtNLM"/>
    </source>
</evidence>
<keyword evidence="3" id="KW-1185">Reference proteome</keyword>
<evidence type="ECO:0000256" key="1">
    <source>
        <dbReference type="SAM" id="MobiDB-lite"/>
    </source>
</evidence>
<sequence length="984" mass="108617">MARDVNVTRGKSFMTGCRSPPPPPSSVGAFRNEMNRKFDNLEDLIAQLSGQFPTSPLEAPRQPHQRDGNSKSTRIVSAPYNGLGGPHAFLSWVVELESYFERALVPDHSQACVASIQLTGLAWRFWNSAKRRYAPDVSWTIMKSLLTHQYAPAELLDVVTPLRQGTRPFPVYESSPICTVSQANVTCESSGVSDLSSIMCSTPTTPVVSPESLPGPSVLAVDPPEPATEGEVELTVDCSDAEELGYPSDLDEDFSFEEVSPGIIPLPLDHISDLSPLTVIEPSVNIDLGDISTVLEESPLDEGVIWEDLSYERSEDRSLILLPLLETQAILESPQDWICPTLLPDFDDVPTSWEDLAVESKVLLEDLGRSVLDESPSKGNLFLEDISAKYPSDAFLVLSPSPDGQIDLDSLSGSDIPISEHVSGTHLSIASSMLVDYPSKGDRLLDDVIVAGPGMLLVMQSPLLVLKNDFDFHPGSILPPLPPDPLTRFVDLFGYESILPGPCRSILSTILAPPLGVSRGISVSKLVESPGNECVAEIELGDDTFLEFDSTRPKDFSLMISPWYDDPFELNPLVTLTQVVDLLGHVLGPSSLGYFDASNSMVGDVRISLVFLYVCRVPVPPDLLTLVYTLVSRLVAHGFTPHGYSLRMRTFKIFIVLNVFCTLCASLFRRAPRHIAHGFTPHVHYFLKRILQLFFNLNAFYLLDASAYRRASHSYVDDLDLADLTPEGMPSGALEILTNQVNPLRIFLEVGDLASLVVFFTDWGIAPVFIVSHFTIHAYMPLDMSTFPFLFSTVSSIGMGGESFPGSFSFLVSIGGMLVDVVEALFPFLANAFMRSPQDHLLPCRFFFPVDAIPGVYTQVYSSVMSNFERGRIDGADYPRRVDLERPPLDDFGDPVLVDVDPLPDDYGEPDMIVANVRRHIEFDDYDDRCRKLEGWDLAITAPQHPPSSPRRNIQLPSPRRDIHRHCRVKSSSATTQEITIIVV</sequence>
<dbReference type="Proteomes" id="UP001418222">
    <property type="component" value="Unassembled WGS sequence"/>
</dbReference>
<proteinExistence type="predicted"/>
<organism evidence="2 3">
    <name type="scientific">Platanthera zijinensis</name>
    <dbReference type="NCBI Taxonomy" id="2320716"/>
    <lineage>
        <taxon>Eukaryota</taxon>
        <taxon>Viridiplantae</taxon>
        <taxon>Streptophyta</taxon>
        <taxon>Embryophyta</taxon>
        <taxon>Tracheophyta</taxon>
        <taxon>Spermatophyta</taxon>
        <taxon>Magnoliopsida</taxon>
        <taxon>Liliopsida</taxon>
        <taxon>Asparagales</taxon>
        <taxon>Orchidaceae</taxon>
        <taxon>Orchidoideae</taxon>
        <taxon>Orchideae</taxon>
        <taxon>Orchidinae</taxon>
        <taxon>Platanthera</taxon>
    </lineage>
</organism>
<feature type="region of interest" description="Disordered" evidence="1">
    <location>
        <begin position="52"/>
        <end position="72"/>
    </location>
</feature>
<accession>A0AAP0GBH8</accession>
<reference evidence="2 3" key="1">
    <citation type="journal article" date="2022" name="Nat. Plants">
        <title>Genomes of leafy and leafless Platanthera orchids illuminate the evolution of mycoheterotrophy.</title>
        <authorList>
            <person name="Li M.H."/>
            <person name="Liu K.W."/>
            <person name="Li Z."/>
            <person name="Lu H.C."/>
            <person name="Ye Q.L."/>
            <person name="Zhang D."/>
            <person name="Wang J.Y."/>
            <person name="Li Y.F."/>
            <person name="Zhong Z.M."/>
            <person name="Liu X."/>
            <person name="Yu X."/>
            <person name="Liu D.K."/>
            <person name="Tu X.D."/>
            <person name="Liu B."/>
            <person name="Hao Y."/>
            <person name="Liao X.Y."/>
            <person name="Jiang Y.T."/>
            <person name="Sun W.H."/>
            <person name="Chen J."/>
            <person name="Chen Y.Q."/>
            <person name="Ai Y."/>
            <person name="Zhai J.W."/>
            <person name="Wu S.S."/>
            <person name="Zhou Z."/>
            <person name="Hsiao Y.Y."/>
            <person name="Wu W.L."/>
            <person name="Chen Y.Y."/>
            <person name="Lin Y.F."/>
            <person name="Hsu J.L."/>
            <person name="Li C.Y."/>
            <person name="Wang Z.W."/>
            <person name="Zhao X."/>
            <person name="Zhong W.Y."/>
            <person name="Ma X.K."/>
            <person name="Ma L."/>
            <person name="Huang J."/>
            <person name="Chen G.Z."/>
            <person name="Huang M.Z."/>
            <person name="Huang L."/>
            <person name="Peng D.H."/>
            <person name="Luo Y.B."/>
            <person name="Zou S.Q."/>
            <person name="Chen S.P."/>
            <person name="Lan S."/>
            <person name="Tsai W.C."/>
            <person name="Van de Peer Y."/>
            <person name="Liu Z.J."/>
        </authorList>
    </citation>
    <scope>NUCLEOTIDE SEQUENCE [LARGE SCALE GENOMIC DNA]</scope>
    <source>
        <strain evidence="2">Lor287</strain>
    </source>
</reference>